<dbReference type="AlphaFoldDB" id="A0A379XT85"/>
<dbReference type="Proteomes" id="UP000254220">
    <property type="component" value="Unassembled WGS sequence"/>
</dbReference>
<protein>
    <submittedName>
        <fullName evidence="1">Sugar ABC transporter permease</fullName>
    </submittedName>
</protein>
<name>A0A379XT85_SALER</name>
<sequence length="115" mass="12224">MAGDRTLQSSREAPKAWIEEARKRGLNVGEQLTFATMTFAGDTPQLASVKAVDGVYPMYGELKTRPGGVKPQPGSVLLAPRLMALLNLKTGDTIDVGDVTLRIAGEVVQEPDSGV</sequence>
<dbReference type="PANTHER" id="PTHR30287">
    <property type="entry name" value="MEMBRANE COMPONENT OF PREDICTED ABC SUPERFAMILY METABOLITE UPTAKE TRANSPORTER"/>
    <property type="match status" value="1"/>
</dbReference>
<dbReference type="GO" id="GO:0005886">
    <property type="term" value="C:plasma membrane"/>
    <property type="evidence" value="ECO:0007669"/>
    <property type="project" value="TreeGrafter"/>
</dbReference>
<proteinExistence type="predicted"/>
<evidence type="ECO:0000313" key="2">
    <source>
        <dbReference type="Proteomes" id="UP000254220"/>
    </source>
</evidence>
<dbReference type="EMBL" id="UGYB01000001">
    <property type="protein sequence ID" value="SUI03687.1"/>
    <property type="molecule type" value="Genomic_DNA"/>
</dbReference>
<dbReference type="InterPro" id="IPR038766">
    <property type="entry name" value="Membrane_comp_ABC_pdt"/>
</dbReference>
<dbReference type="PANTHER" id="PTHR30287:SF1">
    <property type="entry name" value="INNER MEMBRANE PROTEIN"/>
    <property type="match status" value="1"/>
</dbReference>
<organism evidence="1 2">
    <name type="scientific">Salmonella enterica subsp. indica</name>
    <dbReference type="NCBI Taxonomy" id="59207"/>
    <lineage>
        <taxon>Bacteria</taxon>
        <taxon>Pseudomonadati</taxon>
        <taxon>Pseudomonadota</taxon>
        <taxon>Gammaproteobacteria</taxon>
        <taxon>Enterobacterales</taxon>
        <taxon>Enterobacteriaceae</taxon>
        <taxon>Salmonella</taxon>
    </lineage>
</organism>
<reference evidence="1 2" key="1">
    <citation type="submission" date="2018-06" db="EMBL/GenBank/DDBJ databases">
        <authorList>
            <consortium name="Pathogen Informatics"/>
            <person name="Doyle S."/>
        </authorList>
    </citation>
    <scope>NUCLEOTIDE SEQUENCE [LARGE SCALE GENOMIC DNA]</scope>
    <source>
        <strain evidence="1 2">NCTC12420</strain>
    </source>
</reference>
<evidence type="ECO:0000313" key="1">
    <source>
        <dbReference type="EMBL" id="SUI03687.1"/>
    </source>
</evidence>
<gene>
    <name evidence="1" type="ORF">NCTC12420_03503</name>
</gene>
<accession>A0A379XT85</accession>